<evidence type="ECO:0000256" key="1">
    <source>
        <dbReference type="SAM" id="MobiDB-lite"/>
    </source>
</evidence>
<organism evidence="3 4">
    <name type="scientific">Verruconis gallopava</name>
    <dbReference type="NCBI Taxonomy" id="253628"/>
    <lineage>
        <taxon>Eukaryota</taxon>
        <taxon>Fungi</taxon>
        <taxon>Dikarya</taxon>
        <taxon>Ascomycota</taxon>
        <taxon>Pezizomycotina</taxon>
        <taxon>Dothideomycetes</taxon>
        <taxon>Pleosporomycetidae</taxon>
        <taxon>Venturiales</taxon>
        <taxon>Sympoventuriaceae</taxon>
        <taxon>Verruconis</taxon>
    </lineage>
</organism>
<reference evidence="3 4" key="1">
    <citation type="submission" date="2015-01" db="EMBL/GenBank/DDBJ databases">
        <title>The Genome Sequence of Ochroconis gallopava CBS43764.</title>
        <authorList>
            <consortium name="The Broad Institute Genomics Platform"/>
            <person name="Cuomo C."/>
            <person name="de Hoog S."/>
            <person name="Gorbushina A."/>
            <person name="Stielow B."/>
            <person name="Teixiera M."/>
            <person name="Abouelleil A."/>
            <person name="Chapman S.B."/>
            <person name="Priest M."/>
            <person name="Young S.K."/>
            <person name="Wortman J."/>
            <person name="Nusbaum C."/>
            <person name="Birren B."/>
        </authorList>
    </citation>
    <scope>NUCLEOTIDE SEQUENCE [LARGE SCALE GENOMIC DNA]</scope>
    <source>
        <strain evidence="3 4">CBS 43764</strain>
    </source>
</reference>
<name>A0A0D2AIZ2_9PEZI</name>
<protein>
    <recommendedName>
        <fullName evidence="2">C2 NT-type domain-containing protein</fullName>
    </recommendedName>
</protein>
<dbReference type="InterPro" id="IPR039931">
    <property type="entry name" value="EEIG1/2-like"/>
</dbReference>
<feature type="compositionally biased region" description="Basic and acidic residues" evidence="1">
    <location>
        <begin position="281"/>
        <end position="302"/>
    </location>
</feature>
<dbReference type="HOGENOM" id="CLU_023134_0_0_1"/>
<proteinExistence type="predicted"/>
<dbReference type="OrthoDB" id="3365224at2759"/>
<dbReference type="EMBL" id="KN847535">
    <property type="protein sequence ID" value="KIW06495.1"/>
    <property type="molecule type" value="Genomic_DNA"/>
</dbReference>
<keyword evidence="4" id="KW-1185">Reference proteome</keyword>
<dbReference type="AlphaFoldDB" id="A0A0D2AIZ2"/>
<dbReference type="FunCoup" id="A0A0D2AIZ2">
    <property type="interactions" value="7"/>
</dbReference>
<dbReference type="PANTHER" id="PTHR21456">
    <property type="entry name" value="FAMILY WITH SEQUENCE SIMILARITY 102"/>
    <property type="match status" value="1"/>
</dbReference>
<feature type="region of interest" description="Disordered" evidence="1">
    <location>
        <begin position="241"/>
        <end position="334"/>
    </location>
</feature>
<dbReference type="Pfam" id="PF10358">
    <property type="entry name" value="NT-C2"/>
    <property type="match status" value="1"/>
</dbReference>
<dbReference type="InParanoid" id="A0A0D2AIZ2"/>
<gene>
    <name evidence="3" type="ORF">PV09_02931</name>
</gene>
<sequence length="348" mass="38924">MQAFVPKNRRPKFDLHLRIVDLNNVPYVSGRSYVKWHLPSGALGESIEHHKRTSKMPIKDHKVLYNYDVHIPVRMTIDKNGVLQDTIMQFDVIHEVSHTEKIHLGLVKLNLAEYVEASEAGAEDEGVVRRYLMQDSKINSTLKVGIYLKQVDGDRNFSAPPLRVAPVFSGIAGHVVGEVDDNEGIPGSSTAPVISAKSQIAGDELRELYRRTIAANWTCLPGELSADKVIEDIFSGGDGWLSKPPVSGDSSGASKFSDDDRHGVRGHARRKSEKPLYFSKSRADIKRHSKENMHVARGDRPNVVRGRGSFEQQAHSMGVEAEKGSTRDKNEFDELEIREDLRSWKLPS</sequence>
<accession>A0A0D2AIZ2</accession>
<dbReference type="PANTHER" id="PTHR21456:SF1">
    <property type="entry name" value="C2 NT-TYPE DOMAIN-CONTAINING PROTEIN"/>
    <property type="match status" value="1"/>
</dbReference>
<evidence type="ECO:0000313" key="4">
    <source>
        <dbReference type="Proteomes" id="UP000053259"/>
    </source>
</evidence>
<dbReference type="InterPro" id="IPR019448">
    <property type="entry name" value="NT-C2"/>
</dbReference>
<dbReference type="GeneID" id="27310904"/>
<feature type="compositionally biased region" description="Basic and acidic residues" evidence="1">
    <location>
        <begin position="320"/>
        <end position="332"/>
    </location>
</feature>
<dbReference type="VEuPathDB" id="FungiDB:PV09_02931"/>
<evidence type="ECO:0000259" key="2">
    <source>
        <dbReference type="PROSITE" id="PS51840"/>
    </source>
</evidence>
<dbReference type="PROSITE" id="PS51840">
    <property type="entry name" value="C2_NT"/>
    <property type="match status" value="1"/>
</dbReference>
<feature type="domain" description="C2 NT-type" evidence="2">
    <location>
        <begin position="3"/>
        <end position="150"/>
    </location>
</feature>
<dbReference type="STRING" id="253628.A0A0D2AIZ2"/>
<dbReference type="Proteomes" id="UP000053259">
    <property type="component" value="Unassembled WGS sequence"/>
</dbReference>
<dbReference type="RefSeq" id="XP_016216364.1">
    <property type="nucleotide sequence ID" value="XM_016356058.1"/>
</dbReference>
<evidence type="ECO:0000313" key="3">
    <source>
        <dbReference type="EMBL" id="KIW06495.1"/>
    </source>
</evidence>